<feature type="region of interest" description="Disordered" evidence="1">
    <location>
        <begin position="43"/>
        <end position="94"/>
    </location>
</feature>
<feature type="non-terminal residue" evidence="2">
    <location>
        <position position="109"/>
    </location>
</feature>
<name>A0ABT0BJG0_9SPHN</name>
<protein>
    <submittedName>
        <fullName evidence="2">Type IV secretion system protein VirD2</fullName>
    </submittedName>
</protein>
<evidence type="ECO:0000256" key="1">
    <source>
        <dbReference type="SAM" id="MobiDB-lite"/>
    </source>
</evidence>
<sequence length="109" mass="11733">MPQDDDRFEPETGRSRRDSAGRIGARGGKGRDLKGRVLEQVARRGGNPRGGGTRVAGGSPRSGRFNARGRGAKLAASFPKTSGWSFDRGSGMRVRPRRVTVKARVVKLS</sequence>
<comment type="caution">
    <text evidence="2">The sequence shown here is derived from an EMBL/GenBank/DDBJ whole genome shotgun (WGS) entry which is preliminary data.</text>
</comment>
<accession>A0ABT0BJG0</accession>
<dbReference type="Proteomes" id="UP001162881">
    <property type="component" value="Unassembled WGS sequence"/>
</dbReference>
<organism evidence="2 3">
    <name type="scientific">Novosphingobium organovorum</name>
    <dbReference type="NCBI Taxonomy" id="2930092"/>
    <lineage>
        <taxon>Bacteria</taxon>
        <taxon>Pseudomonadati</taxon>
        <taxon>Pseudomonadota</taxon>
        <taxon>Alphaproteobacteria</taxon>
        <taxon>Sphingomonadales</taxon>
        <taxon>Sphingomonadaceae</taxon>
        <taxon>Novosphingobium</taxon>
    </lineage>
</organism>
<dbReference type="EMBL" id="JALHLF010000213">
    <property type="protein sequence ID" value="MCJ2185085.1"/>
    <property type="molecule type" value="Genomic_DNA"/>
</dbReference>
<evidence type="ECO:0000313" key="2">
    <source>
        <dbReference type="EMBL" id="MCJ2185085.1"/>
    </source>
</evidence>
<feature type="region of interest" description="Disordered" evidence="1">
    <location>
        <begin position="1"/>
        <end position="31"/>
    </location>
</feature>
<reference evidence="2" key="1">
    <citation type="submission" date="2022-03" db="EMBL/GenBank/DDBJ databases">
        <title>Identification of a novel bacterium isolated from mangrove sediments.</title>
        <authorList>
            <person name="Pan X."/>
        </authorList>
    </citation>
    <scope>NUCLEOTIDE SEQUENCE</scope>
    <source>
        <strain evidence="2">B1949</strain>
    </source>
</reference>
<feature type="compositionally biased region" description="Basic and acidic residues" evidence="1">
    <location>
        <begin position="9"/>
        <end position="20"/>
    </location>
</feature>
<proteinExistence type="predicted"/>
<evidence type="ECO:0000313" key="3">
    <source>
        <dbReference type="Proteomes" id="UP001162881"/>
    </source>
</evidence>
<gene>
    <name evidence="2" type="ORF">MTR62_20695</name>
</gene>
<keyword evidence="3" id="KW-1185">Reference proteome</keyword>